<keyword evidence="2" id="KW-0645">Protease</keyword>
<evidence type="ECO:0000313" key="3">
    <source>
        <dbReference type="Proteomes" id="UP000076584"/>
    </source>
</evidence>
<sequence>LRSPVQNQVQFDSPTNLPRPDALVHTSVRNEALTEAILNSESMDRAFCTHMFDLCDGVLGELVQHDGGIILPRHALLIRKEMNPWATRVLGGLSLSPEG</sequence>
<name>A0A166SE75_COLIC</name>
<keyword evidence="3" id="KW-1185">Reference proteome</keyword>
<dbReference type="Proteomes" id="UP000076584">
    <property type="component" value="Unassembled WGS sequence"/>
</dbReference>
<dbReference type="EMBL" id="LFIW01002438">
    <property type="protein sequence ID" value="KZL70618.1"/>
    <property type="molecule type" value="Genomic_DNA"/>
</dbReference>
<feature type="non-terminal residue" evidence="2">
    <location>
        <position position="1"/>
    </location>
</feature>
<accession>A0A166SE75</accession>
<protein>
    <submittedName>
        <fullName evidence="2">Metalloprotease 1</fullName>
    </submittedName>
</protein>
<comment type="caution">
    <text evidence="2">The sequence shown here is derived from an EMBL/GenBank/DDBJ whole genome shotgun (WGS) entry which is preliminary data.</text>
</comment>
<evidence type="ECO:0000313" key="2">
    <source>
        <dbReference type="EMBL" id="KZL70618.1"/>
    </source>
</evidence>
<evidence type="ECO:0000256" key="1">
    <source>
        <dbReference type="SAM" id="MobiDB-lite"/>
    </source>
</evidence>
<dbReference type="GO" id="GO:0006508">
    <property type="term" value="P:proteolysis"/>
    <property type="evidence" value="ECO:0007669"/>
    <property type="project" value="UniProtKB-KW"/>
</dbReference>
<organism evidence="2 3">
    <name type="scientific">Colletotrichum incanum</name>
    <name type="common">Soybean anthracnose fungus</name>
    <dbReference type="NCBI Taxonomy" id="1573173"/>
    <lineage>
        <taxon>Eukaryota</taxon>
        <taxon>Fungi</taxon>
        <taxon>Dikarya</taxon>
        <taxon>Ascomycota</taxon>
        <taxon>Pezizomycotina</taxon>
        <taxon>Sordariomycetes</taxon>
        <taxon>Hypocreomycetidae</taxon>
        <taxon>Glomerellales</taxon>
        <taxon>Glomerellaceae</taxon>
        <taxon>Colletotrichum</taxon>
        <taxon>Colletotrichum spaethianum species complex</taxon>
    </lineage>
</organism>
<dbReference type="GO" id="GO:0008237">
    <property type="term" value="F:metallopeptidase activity"/>
    <property type="evidence" value="ECO:0007669"/>
    <property type="project" value="UniProtKB-KW"/>
</dbReference>
<proteinExistence type="predicted"/>
<dbReference type="AlphaFoldDB" id="A0A166SE75"/>
<feature type="region of interest" description="Disordered" evidence="1">
    <location>
        <begin position="1"/>
        <end position="21"/>
    </location>
</feature>
<feature type="non-terminal residue" evidence="2">
    <location>
        <position position="99"/>
    </location>
</feature>
<reference evidence="2 3" key="1">
    <citation type="submission" date="2015-06" db="EMBL/GenBank/DDBJ databases">
        <title>Survival trade-offs in plant roots during colonization by closely related pathogenic and mutualistic fungi.</title>
        <authorList>
            <person name="Hacquard S."/>
            <person name="Kracher B."/>
            <person name="Hiruma K."/>
            <person name="Weinman A."/>
            <person name="Muench P."/>
            <person name="Garrido Oter R."/>
            <person name="Ver Loren van Themaat E."/>
            <person name="Dallerey J.-F."/>
            <person name="Damm U."/>
            <person name="Henrissat B."/>
            <person name="Lespinet O."/>
            <person name="Thon M."/>
            <person name="Kemen E."/>
            <person name="McHardy A.C."/>
            <person name="Schulze-Lefert P."/>
            <person name="O'Connell R.J."/>
        </authorList>
    </citation>
    <scope>NUCLEOTIDE SEQUENCE [LARGE SCALE GENOMIC DNA]</scope>
    <source>
        <strain evidence="2 3">MAFF 238704</strain>
    </source>
</reference>
<keyword evidence="2" id="KW-0482">Metalloprotease</keyword>
<feature type="compositionally biased region" description="Polar residues" evidence="1">
    <location>
        <begin position="1"/>
        <end position="16"/>
    </location>
</feature>
<keyword evidence="2" id="KW-0378">Hydrolase</keyword>
<gene>
    <name evidence="2" type="ORF">CI238_01499</name>
</gene>